<reference evidence="1 2" key="1">
    <citation type="submission" date="2016-10" db="EMBL/GenBank/DDBJ databases">
        <authorList>
            <person name="de Groot N.N."/>
        </authorList>
    </citation>
    <scope>NUCLEOTIDE SEQUENCE [LARGE SCALE GENOMIC DNA]</scope>
    <source>
        <strain evidence="1 2">PYCC 4715</strain>
    </source>
</reference>
<dbReference type="EMBL" id="LT635764">
    <property type="protein sequence ID" value="SGZ49228.1"/>
    <property type="molecule type" value="Genomic_DNA"/>
</dbReference>
<accession>A0A1L0BC69</accession>
<sequence>MDLKTLPANFSETEADYLDRLFRELPAATEYLEPSPGVFYESYSPISSSGSLTQLGQTTEYSTKDELSLFKRQGGRMDERIRQILLIFSPKVDVATNVPFIQLGLPVLYYPDIEVLVQVLRQQKKTSALRRRRFGYRAACCIGFISDQHQVDQAVLTFAQGCESFKRNAVSLSTAIITTRINIYSLLEAISIFRFVLIKMCLSIRKLHQQAREQSLNKIGYLKNTSFIRKCRRIKENVILMENAKLELYSIVDEIQADLKDINEVTRALGGLQNQWNKAQNMFEKHHDKYSEQVYLMETYTYPLWHYFDHAARILDTDSWKIFSEFALAEKQFKKDTAIAEDTLQEAVEHIMWGKLAFLKIDCYTKDCDVWVLGDEIPVVT</sequence>
<evidence type="ECO:0000313" key="2">
    <source>
        <dbReference type="Proteomes" id="UP000182259"/>
    </source>
</evidence>
<name>A0A1L0BC69_9ASCO</name>
<dbReference type="AlphaFoldDB" id="A0A1L0BC69"/>
<proteinExistence type="predicted"/>
<organism evidence="1 2">
    <name type="scientific">Sungouiella intermedia</name>
    <dbReference type="NCBI Taxonomy" id="45354"/>
    <lineage>
        <taxon>Eukaryota</taxon>
        <taxon>Fungi</taxon>
        <taxon>Dikarya</taxon>
        <taxon>Ascomycota</taxon>
        <taxon>Saccharomycotina</taxon>
        <taxon>Pichiomycetes</taxon>
        <taxon>Metschnikowiaceae</taxon>
        <taxon>Sungouiella</taxon>
    </lineage>
</organism>
<gene>
    <name evidence="1" type="ORF">SAMEA4029009_CIC11G00000002701</name>
</gene>
<protein>
    <submittedName>
        <fullName evidence="1">CIC11C00000002701</fullName>
    </submittedName>
</protein>
<dbReference type="Proteomes" id="UP000182259">
    <property type="component" value="Chromosome I"/>
</dbReference>
<evidence type="ECO:0000313" key="1">
    <source>
        <dbReference type="EMBL" id="SGZ49228.1"/>
    </source>
</evidence>